<dbReference type="OrthoDB" id="26838at2759"/>
<accession>A0A2G8S6G9</accession>
<gene>
    <name evidence="2" type="ORF">GSI_09428</name>
</gene>
<dbReference type="AlphaFoldDB" id="A0A2G8S6G9"/>
<dbReference type="InterPro" id="IPR012337">
    <property type="entry name" value="RNaseH-like_sf"/>
</dbReference>
<dbReference type="GO" id="GO:0003676">
    <property type="term" value="F:nucleic acid binding"/>
    <property type="evidence" value="ECO:0007669"/>
    <property type="project" value="InterPro"/>
</dbReference>
<reference evidence="2 3" key="1">
    <citation type="journal article" date="2015" name="Sci. Rep.">
        <title>Chromosome-level genome map provides insights into diverse defense mechanisms in the medicinal fungus Ganoderma sinense.</title>
        <authorList>
            <person name="Zhu Y."/>
            <person name="Xu J."/>
            <person name="Sun C."/>
            <person name="Zhou S."/>
            <person name="Xu H."/>
            <person name="Nelson D.R."/>
            <person name="Qian J."/>
            <person name="Song J."/>
            <person name="Luo H."/>
            <person name="Xiang L."/>
            <person name="Li Y."/>
            <person name="Xu Z."/>
            <person name="Ji A."/>
            <person name="Wang L."/>
            <person name="Lu S."/>
            <person name="Hayward A."/>
            <person name="Sun W."/>
            <person name="Li X."/>
            <person name="Schwartz D.C."/>
            <person name="Wang Y."/>
            <person name="Chen S."/>
        </authorList>
    </citation>
    <scope>NUCLEOTIDE SEQUENCE [LARGE SCALE GENOMIC DNA]</scope>
    <source>
        <strain evidence="2 3">ZZ0214-1</strain>
    </source>
</reference>
<feature type="domain" description="3'-5' exonuclease" evidence="1">
    <location>
        <begin position="19"/>
        <end position="126"/>
    </location>
</feature>
<sequence>MSRRNPQNTKPLFILCATYVAAARAAEELSRHDTVILDCEGRELGIPGGALSLIAIGDSTASHIFLFDVLALSDRRHPLLSPLFALLRRTDIVKVVWDGRADFCEIAETYGVLMEGVLDLQLAEVAQRARSPHSRKGGVRARHTVGYFKKLKDEPLASFDGIHRLFGLEQCARFFQLLRGDGGKDLVSPRLTPSFPRILAFTPVEMAATVMAMHADQQSAMWMQRPLPSPLLHYAAHDIELIALVLDRFAPGQRGDYLTALPDLLAMSARYMQASPTRELRALHVRLDLCRFVPLDVLKAPSAGATRLKEASRRQSLVRLSLCRLCDLLARRNAEVIVRDWLEV</sequence>
<dbReference type="EMBL" id="AYKW01000023">
    <property type="protein sequence ID" value="PIL29376.1"/>
    <property type="molecule type" value="Genomic_DNA"/>
</dbReference>
<dbReference type="Pfam" id="PF01612">
    <property type="entry name" value="DNA_pol_A_exo1"/>
    <property type="match status" value="1"/>
</dbReference>
<evidence type="ECO:0000259" key="1">
    <source>
        <dbReference type="Pfam" id="PF01612"/>
    </source>
</evidence>
<dbReference type="SUPFAM" id="SSF53098">
    <property type="entry name" value="Ribonuclease H-like"/>
    <property type="match status" value="1"/>
</dbReference>
<dbReference type="GO" id="GO:0008408">
    <property type="term" value="F:3'-5' exonuclease activity"/>
    <property type="evidence" value="ECO:0007669"/>
    <property type="project" value="InterPro"/>
</dbReference>
<dbReference type="Proteomes" id="UP000230002">
    <property type="component" value="Unassembled WGS sequence"/>
</dbReference>
<protein>
    <recommendedName>
        <fullName evidence="1">3'-5' exonuclease domain-containing protein</fullName>
    </recommendedName>
</protein>
<keyword evidence="3" id="KW-1185">Reference proteome</keyword>
<dbReference type="InterPro" id="IPR002562">
    <property type="entry name" value="3'-5'_exonuclease_dom"/>
</dbReference>
<evidence type="ECO:0000313" key="2">
    <source>
        <dbReference type="EMBL" id="PIL29376.1"/>
    </source>
</evidence>
<comment type="caution">
    <text evidence="2">The sequence shown here is derived from an EMBL/GenBank/DDBJ whole genome shotgun (WGS) entry which is preliminary data.</text>
</comment>
<dbReference type="PANTHER" id="PTHR43040">
    <property type="entry name" value="RIBONUCLEASE D"/>
    <property type="match status" value="1"/>
</dbReference>
<dbReference type="InterPro" id="IPR036397">
    <property type="entry name" value="RNaseH_sf"/>
</dbReference>
<name>A0A2G8S6G9_9APHY</name>
<dbReference type="GO" id="GO:0006139">
    <property type="term" value="P:nucleobase-containing compound metabolic process"/>
    <property type="evidence" value="ECO:0007669"/>
    <property type="project" value="InterPro"/>
</dbReference>
<dbReference type="Gene3D" id="3.30.420.10">
    <property type="entry name" value="Ribonuclease H-like superfamily/Ribonuclease H"/>
    <property type="match status" value="1"/>
</dbReference>
<dbReference type="STRING" id="1077348.A0A2G8S6G9"/>
<organism evidence="2 3">
    <name type="scientific">Ganoderma sinense ZZ0214-1</name>
    <dbReference type="NCBI Taxonomy" id="1077348"/>
    <lineage>
        <taxon>Eukaryota</taxon>
        <taxon>Fungi</taxon>
        <taxon>Dikarya</taxon>
        <taxon>Basidiomycota</taxon>
        <taxon>Agaricomycotina</taxon>
        <taxon>Agaricomycetes</taxon>
        <taxon>Polyporales</taxon>
        <taxon>Polyporaceae</taxon>
        <taxon>Ganoderma</taxon>
    </lineage>
</organism>
<proteinExistence type="predicted"/>
<dbReference type="PANTHER" id="PTHR43040:SF1">
    <property type="entry name" value="RIBONUCLEASE D"/>
    <property type="match status" value="1"/>
</dbReference>
<evidence type="ECO:0000313" key="3">
    <source>
        <dbReference type="Proteomes" id="UP000230002"/>
    </source>
</evidence>